<feature type="domain" description="YjeF C-terminal" evidence="8">
    <location>
        <begin position="10"/>
        <end position="349"/>
    </location>
</feature>
<keyword evidence="1 7" id="KW-0547">Nucleotide-binding</keyword>
<evidence type="ECO:0000313" key="10">
    <source>
        <dbReference type="Proteomes" id="UP000536275"/>
    </source>
</evidence>
<evidence type="ECO:0000256" key="5">
    <source>
        <dbReference type="ARBA" id="ARBA00023239"/>
    </source>
</evidence>
<dbReference type="EMBL" id="JABWAD010000022">
    <property type="protein sequence ID" value="KAF6070911.1"/>
    <property type="molecule type" value="Genomic_DNA"/>
</dbReference>
<comment type="similarity">
    <text evidence="7">Belongs to the NnrD/CARKD family.</text>
</comment>
<dbReference type="GO" id="GO:0005524">
    <property type="term" value="F:ATP binding"/>
    <property type="evidence" value="ECO:0007669"/>
    <property type="project" value="UniProtKB-KW"/>
</dbReference>
<dbReference type="PANTHER" id="PTHR12592:SF0">
    <property type="entry name" value="ATP-DEPENDENT (S)-NAD(P)H-HYDRATE DEHYDRATASE"/>
    <property type="match status" value="1"/>
</dbReference>
<keyword evidence="2 7" id="KW-0067">ATP-binding</keyword>
<feature type="binding site" evidence="7">
    <location>
        <begin position="264"/>
        <end position="273"/>
    </location>
    <ligand>
        <name>ATP</name>
        <dbReference type="ChEBI" id="CHEBI:30616"/>
    </ligand>
</feature>
<keyword evidence="5 7" id="KW-0456">Lyase</keyword>
<name>A0A8H6C0T5_CANAX</name>
<dbReference type="GO" id="GO:0005737">
    <property type="term" value="C:cytoplasm"/>
    <property type="evidence" value="ECO:0007669"/>
    <property type="project" value="UniProtKB-SubCell"/>
</dbReference>
<dbReference type="GO" id="GO:0110051">
    <property type="term" value="P:metabolite repair"/>
    <property type="evidence" value="ECO:0007669"/>
    <property type="project" value="TreeGrafter"/>
</dbReference>
<comment type="cofactor">
    <cofactor evidence="7">
        <name>Mg(2+)</name>
        <dbReference type="ChEBI" id="CHEBI:18420"/>
    </cofactor>
</comment>
<keyword evidence="4 7" id="KW-0520">NAD</keyword>
<dbReference type="GO" id="GO:0047453">
    <property type="term" value="F:ATP-dependent NAD(P)H-hydrate dehydratase activity"/>
    <property type="evidence" value="ECO:0007669"/>
    <property type="project" value="UniProtKB-UniRule"/>
</dbReference>
<comment type="function">
    <text evidence="7">Catalyzes the dehydration of the S-form of NAD(P)HX at the expense of ATP, which is converted to ADP. Together with NAD(P)HX epimerase, which catalyzes the epimerization of the S- and R-forms, the enzyme allows the repair of both epimers of NAD(P)HX, a damaged form of NAD(P)H that is a result of enzymatic or heat-dependent hydration.</text>
</comment>
<feature type="binding site" evidence="7">
    <location>
        <position position="274"/>
    </location>
    <ligand>
        <name>(6S)-NADPHX</name>
        <dbReference type="ChEBI" id="CHEBI:64076"/>
    </ligand>
</feature>
<proteinExistence type="inferred from homology"/>
<dbReference type="HAMAP" id="MF_01965">
    <property type="entry name" value="NADHX_dehydratase"/>
    <property type="match status" value="1"/>
</dbReference>
<evidence type="ECO:0000256" key="7">
    <source>
        <dbReference type="HAMAP-Rule" id="MF_03157"/>
    </source>
</evidence>
<protein>
    <recommendedName>
        <fullName evidence="7">ATP-dependent (S)-NAD(P)H-hydrate dehydratase</fullName>
        <ecNumber evidence="7">4.2.1.93</ecNumber>
    </recommendedName>
    <alternativeName>
        <fullName evidence="7">ATP-dependent NAD(P)HX dehydratase</fullName>
    </alternativeName>
</protein>
<keyword evidence="7" id="KW-0963">Cytoplasm</keyword>
<feature type="binding site" evidence="7">
    <location>
        <begin position="245"/>
        <end position="249"/>
    </location>
    <ligand>
        <name>ATP</name>
        <dbReference type="ChEBI" id="CHEBI:30616"/>
    </ligand>
</feature>
<dbReference type="InterPro" id="IPR029056">
    <property type="entry name" value="Ribokinase-like"/>
</dbReference>
<evidence type="ECO:0000256" key="3">
    <source>
        <dbReference type="ARBA" id="ARBA00022857"/>
    </source>
</evidence>
<dbReference type="InterPro" id="IPR017953">
    <property type="entry name" value="Carbohydrate_kinase_pred_CS"/>
</dbReference>
<dbReference type="Proteomes" id="UP000536275">
    <property type="component" value="Unassembled WGS sequence"/>
</dbReference>
<keyword evidence="3" id="KW-0521">NADP</keyword>
<keyword evidence="7" id="KW-0597">Phosphoprotein</keyword>
<dbReference type="CDD" id="cd01171">
    <property type="entry name" value="YXKO-related"/>
    <property type="match status" value="1"/>
</dbReference>
<dbReference type="GO" id="GO:0046496">
    <property type="term" value="P:nicotinamide nucleotide metabolic process"/>
    <property type="evidence" value="ECO:0007669"/>
    <property type="project" value="UniProtKB-UniRule"/>
</dbReference>
<comment type="catalytic activity">
    <reaction evidence="7">
        <text>(6S)-NADHX + ATP = ADP + phosphate + NADH + H(+)</text>
        <dbReference type="Rhea" id="RHEA:19017"/>
        <dbReference type="ChEBI" id="CHEBI:15378"/>
        <dbReference type="ChEBI" id="CHEBI:30616"/>
        <dbReference type="ChEBI" id="CHEBI:43474"/>
        <dbReference type="ChEBI" id="CHEBI:57945"/>
        <dbReference type="ChEBI" id="CHEBI:64074"/>
        <dbReference type="ChEBI" id="CHEBI:456216"/>
        <dbReference type="EC" id="4.2.1.93"/>
    </reaction>
</comment>
<dbReference type="SUPFAM" id="SSF53613">
    <property type="entry name" value="Ribokinase-like"/>
    <property type="match status" value="1"/>
</dbReference>
<dbReference type="EC" id="4.2.1.93" evidence="7"/>
<comment type="subcellular location">
    <subcellularLocation>
        <location evidence="7">Cytoplasm</location>
    </subcellularLocation>
</comment>
<dbReference type="PROSITE" id="PS01050">
    <property type="entry name" value="YJEF_C_2"/>
    <property type="match status" value="1"/>
</dbReference>
<comment type="caution">
    <text evidence="9">The sequence shown here is derived from an EMBL/GenBank/DDBJ whole genome shotgun (WGS) entry which is preliminary data.</text>
</comment>
<dbReference type="InterPro" id="IPR000631">
    <property type="entry name" value="CARKD"/>
</dbReference>
<dbReference type="Gene3D" id="3.40.1190.20">
    <property type="match status" value="1"/>
</dbReference>
<dbReference type="Pfam" id="PF01256">
    <property type="entry name" value="Carb_kinase"/>
    <property type="match status" value="1"/>
</dbReference>
<accession>A0A8H6C0T5</accession>
<gene>
    <name evidence="9" type="ORF">FOB64_001974</name>
</gene>
<dbReference type="NCBIfam" id="TIGR00196">
    <property type="entry name" value="yjeF_cterm"/>
    <property type="match status" value="1"/>
</dbReference>
<feature type="binding site" evidence="7">
    <location>
        <position position="148"/>
    </location>
    <ligand>
        <name>(6S)-NADPHX</name>
        <dbReference type="ChEBI" id="CHEBI:64076"/>
    </ligand>
</feature>
<evidence type="ECO:0000259" key="8">
    <source>
        <dbReference type="PROSITE" id="PS51383"/>
    </source>
</evidence>
<dbReference type="AlphaFoldDB" id="A0A8H6C0T5"/>
<dbReference type="PANTHER" id="PTHR12592">
    <property type="entry name" value="ATP-DEPENDENT (S)-NAD(P)H-HYDRATE DEHYDRATASE FAMILY MEMBER"/>
    <property type="match status" value="1"/>
</dbReference>
<comment type="catalytic activity">
    <reaction evidence="6 7">
        <text>(6S)-NADPHX + ATP = ADP + phosphate + NADPH + H(+)</text>
        <dbReference type="Rhea" id="RHEA:32231"/>
        <dbReference type="ChEBI" id="CHEBI:15378"/>
        <dbReference type="ChEBI" id="CHEBI:30616"/>
        <dbReference type="ChEBI" id="CHEBI:43474"/>
        <dbReference type="ChEBI" id="CHEBI:57783"/>
        <dbReference type="ChEBI" id="CHEBI:64076"/>
        <dbReference type="ChEBI" id="CHEBI:456216"/>
        <dbReference type="EC" id="4.2.1.93"/>
    </reaction>
</comment>
<evidence type="ECO:0000256" key="4">
    <source>
        <dbReference type="ARBA" id="ARBA00023027"/>
    </source>
</evidence>
<evidence type="ECO:0000256" key="2">
    <source>
        <dbReference type="ARBA" id="ARBA00022840"/>
    </source>
</evidence>
<evidence type="ECO:0000313" key="9">
    <source>
        <dbReference type="EMBL" id="KAF6070911.1"/>
    </source>
</evidence>
<evidence type="ECO:0000256" key="6">
    <source>
        <dbReference type="ARBA" id="ARBA00047472"/>
    </source>
</evidence>
<reference evidence="9 10" key="1">
    <citation type="submission" date="2020-03" db="EMBL/GenBank/DDBJ databases">
        <title>FDA dAtabase for Regulatory Grade micrObial Sequences (FDA-ARGOS): Supporting development and validation of Infectious Disease Dx tests.</title>
        <authorList>
            <person name="Campos J."/>
            <person name="Goldberg B."/>
            <person name="Tallon L."/>
            <person name="Sadzewicz L."/>
            <person name="Vavikolanu K."/>
            <person name="Mehta A."/>
            <person name="Aluvathingal J."/>
            <person name="Nadendla S."/>
            <person name="Nandy P."/>
            <person name="Geyer C."/>
            <person name="Yan Y."/>
            <person name="Sichtig H."/>
        </authorList>
    </citation>
    <scope>NUCLEOTIDE SEQUENCE [LARGE SCALE GENOMIC DNA]</scope>
    <source>
        <strain evidence="9 10">FDAARGOS_656</strain>
    </source>
</reference>
<organism evidence="9 10">
    <name type="scientific">Candida albicans</name>
    <name type="common">Yeast</name>
    <dbReference type="NCBI Taxonomy" id="5476"/>
    <lineage>
        <taxon>Eukaryota</taxon>
        <taxon>Fungi</taxon>
        <taxon>Dikarya</taxon>
        <taxon>Ascomycota</taxon>
        <taxon>Saccharomycotina</taxon>
        <taxon>Pichiomycetes</taxon>
        <taxon>Debaryomycetaceae</taxon>
        <taxon>Candida/Lodderomyces clade</taxon>
        <taxon>Candida</taxon>
    </lineage>
</organism>
<feature type="binding site" evidence="7">
    <location>
        <begin position="201"/>
        <end position="207"/>
    </location>
    <ligand>
        <name>(6S)-NADPHX</name>
        <dbReference type="ChEBI" id="CHEBI:64076"/>
    </ligand>
</feature>
<evidence type="ECO:0000256" key="1">
    <source>
        <dbReference type="ARBA" id="ARBA00022741"/>
    </source>
</evidence>
<sequence>MLRNKSQKELLHLSRQLIQPLLPNFHKGQAGKIVVIGGNEDYTGAPFFASHSAALVGADLSHVICEKAAGPVIKSYSPDLMIHPYLMDLDNPHLNLNNSELEKLKNLPIDEIIKTNDNAVLNKLIDELILPKVTSLLNRIDIVVVGPGFGRDPLMLKSLIRIIEEVKVLNLPIILDADSLYLVSLSPKIIANYPKAIITPNVVEFQRIAKALSIDADLSESNKDKLIDQTIEVSRKLGDIIVFRKGEHDLIVKSSKFLINEITGSNKRVGGQGDTLTGAIATLVNWSNNYILRLWDNQVDLDQEDANLLACFAASSVVRNASSKAFNKYGRSMQTSNVHEYLHESFTELFGDSIFRTSNI</sequence>
<dbReference type="PROSITE" id="PS51383">
    <property type="entry name" value="YJEF_C_3"/>
    <property type="match status" value="1"/>
</dbReference>